<organism evidence="1 2">
    <name type="scientific">Thermovibrio guaymasensis</name>
    <dbReference type="NCBI Taxonomy" id="240167"/>
    <lineage>
        <taxon>Bacteria</taxon>
        <taxon>Pseudomonadati</taxon>
        <taxon>Aquificota</taxon>
        <taxon>Aquificia</taxon>
        <taxon>Desulfurobacteriales</taxon>
        <taxon>Desulfurobacteriaceae</taxon>
        <taxon>Thermovibrio</taxon>
    </lineage>
</organism>
<protein>
    <submittedName>
        <fullName evidence="1">Uncharacterized protein</fullName>
    </submittedName>
</protein>
<accession>A0A420W8J4</accession>
<dbReference type="AlphaFoldDB" id="A0A420W8J4"/>
<gene>
    <name evidence="1" type="ORF">C7457_0515</name>
</gene>
<keyword evidence="2" id="KW-1185">Reference proteome</keyword>
<evidence type="ECO:0000313" key="1">
    <source>
        <dbReference type="EMBL" id="RKQ63640.1"/>
    </source>
</evidence>
<evidence type="ECO:0000313" key="2">
    <source>
        <dbReference type="Proteomes" id="UP000280881"/>
    </source>
</evidence>
<dbReference type="EMBL" id="RBIE01000001">
    <property type="protein sequence ID" value="RKQ63640.1"/>
    <property type="molecule type" value="Genomic_DNA"/>
</dbReference>
<name>A0A420W8J4_9BACT</name>
<comment type="caution">
    <text evidence="1">The sequence shown here is derived from an EMBL/GenBank/DDBJ whole genome shotgun (WGS) entry which is preliminary data.</text>
</comment>
<dbReference type="OrthoDB" id="12391at2"/>
<proteinExistence type="predicted"/>
<dbReference type="RefSeq" id="WP_121169882.1">
    <property type="nucleotide sequence ID" value="NZ_RBIE01000001.1"/>
</dbReference>
<dbReference type="Proteomes" id="UP000280881">
    <property type="component" value="Unassembled WGS sequence"/>
</dbReference>
<sequence length="207" mass="24324">MEDFISRNYKYDFSMCNEPIELVADDYDMAEFFERLVGLVEPVGEDGVKVECPYCGAPLAVIYPDRVEETQNELYFGEDDEPFTDLIEMIEELVRERKFRTAIEVIQRSGECEKCGNTYAALKFVIPTTTNFDSIDELREFYEKALKNGDKEYYYRELPDVAFVGVRILYEGEEIWEIETLPFAYDENIEFTCVFKKLYEMVMAEEV</sequence>
<reference evidence="1 2" key="1">
    <citation type="submission" date="2018-10" db="EMBL/GenBank/DDBJ databases">
        <title>Genomic Encyclopedia of Type Strains, Phase IV (KMG-IV): sequencing the most valuable type-strain genomes for metagenomic binning, comparative biology and taxonomic classification.</title>
        <authorList>
            <person name="Goeker M."/>
        </authorList>
    </citation>
    <scope>NUCLEOTIDE SEQUENCE [LARGE SCALE GENOMIC DNA]</scope>
    <source>
        <strain evidence="1 2">DSM 15521</strain>
    </source>
</reference>